<dbReference type="Proteomes" id="UP001174839">
    <property type="component" value="Unassembled WGS sequence"/>
</dbReference>
<gene>
    <name evidence="3" type="ORF">QU605_05635</name>
</gene>
<dbReference type="PANTHER" id="PTHR40252">
    <property type="entry name" value="BLR0328 PROTEIN"/>
    <property type="match status" value="1"/>
</dbReference>
<proteinExistence type="predicted"/>
<evidence type="ECO:0000313" key="3">
    <source>
        <dbReference type="EMBL" id="MDM9630941.1"/>
    </source>
</evidence>
<dbReference type="PANTHER" id="PTHR40252:SF2">
    <property type="entry name" value="BLR0328 PROTEIN"/>
    <property type="match status" value="1"/>
</dbReference>
<evidence type="ECO:0000259" key="1">
    <source>
        <dbReference type="SMART" id="SM00897"/>
    </source>
</evidence>
<accession>A0ABT7WDF8</accession>
<dbReference type="RefSeq" id="WP_289724303.1">
    <property type="nucleotide sequence ID" value="NZ_JAUDUY010000002.1"/>
</dbReference>
<organism evidence="3 4">
    <name type="scientific">Robiginitalea aurantiaca</name>
    <dbReference type="NCBI Taxonomy" id="3056915"/>
    <lineage>
        <taxon>Bacteria</taxon>
        <taxon>Pseudomonadati</taxon>
        <taxon>Bacteroidota</taxon>
        <taxon>Flavobacteriia</taxon>
        <taxon>Flavobacteriales</taxon>
        <taxon>Flavobacteriaceae</taxon>
        <taxon>Robiginitalea</taxon>
    </lineage>
</organism>
<dbReference type="Pfam" id="PF08495">
    <property type="entry name" value="FIST"/>
    <property type="match status" value="1"/>
</dbReference>
<feature type="domain" description="FIST C-domain" evidence="2">
    <location>
        <begin position="223"/>
        <end position="365"/>
    </location>
</feature>
<protein>
    <submittedName>
        <fullName evidence="3">FIST N-terminal domain-containing protein</fullName>
    </submittedName>
</protein>
<dbReference type="SMART" id="SM01204">
    <property type="entry name" value="FIST_C"/>
    <property type="match status" value="1"/>
</dbReference>
<dbReference type="EMBL" id="JAUDUY010000002">
    <property type="protein sequence ID" value="MDM9630941.1"/>
    <property type="molecule type" value="Genomic_DNA"/>
</dbReference>
<dbReference type="InterPro" id="IPR019494">
    <property type="entry name" value="FIST_C"/>
</dbReference>
<sequence length="385" mass="41715">MKAKTIHGDSPEEIQAALRQSLSEGYLPTLAIVFISIKQDREAVSALFNREGIQVIGATSSGEFVEGHESKGGIVAMLLDLDPSSYRIILREIGDGGLQEAAADLLGQAQKAFSNPSFILLSTFHSEKGITVDGESLIHHIMELAGSEVNLFGGMAGDDITFTGTFVFADSQVTDYGIAALVLDENKIGLRGVALSGWKPIGISRTITKAVGNMVLTIDHKPALEVYLRFLGIDFASLENQINFFNTEGVHYPLQITREGKTPMFCNPIGYDEDKGALILESEIVTGAQFHFSTPPDFDIVETILEKADNLKEKTGAGADALLIFSCAGRLSALGPMAQQENDGLHEIWEVPMAGFYTYGEFGKAVHGEHEFHSTTNSWVVLTEK</sequence>
<evidence type="ECO:0000313" key="4">
    <source>
        <dbReference type="Proteomes" id="UP001174839"/>
    </source>
</evidence>
<keyword evidence="4" id="KW-1185">Reference proteome</keyword>
<dbReference type="SMART" id="SM00897">
    <property type="entry name" value="FIST"/>
    <property type="match status" value="1"/>
</dbReference>
<evidence type="ECO:0000259" key="2">
    <source>
        <dbReference type="SMART" id="SM01204"/>
    </source>
</evidence>
<dbReference type="InterPro" id="IPR013702">
    <property type="entry name" value="FIST_domain_N"/>
</dbReference>
<name>A0ABT7WDF8_9FLAO</name>
<reference evidence="3" key="1">
    <citation type="submission" date="2023-06" db="EMBL/GenBank/DDBJ databases">
        <title>Robiginitalea aurantiacus sp. nov. and Algoriphagus sediminis sp. nov., isolated from coastal sediment.</title>
        <authorList>
            <person name="Zhou Z.Y."/>
            <person name="An J."/>
            <person name="Jia Y.W."/>
            <person name="Du Z.J."/>
        </authorList>
    </citation>
    <scope>NUCLEOTIDE SEQUENCE</scope>
    <source>
        <strain evidence="3">M39</strain>
    </source>
</reference>
<dbReference type="Pfam" id="PF10442">
    <property type="entry name" value="FIST_C"/>
    <property type="match status" value="1"/>
</dbReference>
<comment type="caution">
    <text evidence="3">The sequence shown here is derived from an EMBL/GenBank/DDBJ whole genome shotgun (WGS) entry which is preliminary data.</text>
</comment>
<feature type="domain" description="FIST" evidence="1">
    <location>
        <begin position="27"/>
        <end position="222"/>
    </location>
</feature>